<evidence type="ECO:0000256" key="6">
    <source>
        <dbReference type="ARBA" id="ARBA00023136"/>
    </source>
</evidence>
<feature type="transmembrane region" description="Helical" evidence="7">
    <location>
        <begin position="12"/>
        <end position="32"/>
    </location>
</feature>
<dbReference type="InterPro" id="IPR035952">
    <property type="entry name" value="Rhomboid-like_sf"/>
</dbReference>
<dbReference type="InterPro" id="IPR007599">
    <property type="entry name" value="DER1"/>
</dbReference>
<comment type="caution">
    <text evidence="9">The sequence shown here is derived from an EMBL/GenBank/DDBJ whole genome shotgun (WGS) entry which is preliminary data.</text>
</comment>
<evidence type="ECO:0000256" key="2">
    <source>
        <dbReference type="ARBA" id="ARBA00008917"/>
    </source>
</evidence>
<dbReference type="Pfam" id="PF04511">
    <property type="entry name" value="DER1"/>
    <property type="match status" value="1"/>
</dbReference>
<dbReference type="SUPFAM" id="SSF144091">
    <property type="entry name" value="Rhomboid-like"/>
    <property type="match status" value="1"/>
</dbReference>
<feature type="region of interest" description="Disordered" evidence="8">
    <location>
        <begin position="247"/>
        <end position="312"/>
    </location>
</feature>
<evidence type="ECO:0000313" key="9">
    <source>
        <dbReference type="EMBL" id="KAJ2002421.1"/>
    </source>
</evidence>
<dbReference type="AlphaFoldDB" id="A0A9W8EEU6"/>
<gene>
    <name evidence="9" type="ORF">H4R26_003609</name>
</gene>
<feature type="transmembrane region" description="Helical" evidence="7">
    <location>
        <begin position="52"/>
        <end position="76"/>
    </location>
</feature>
<proteinExistence type="inferred from homology"/>
<feature type="transmembrane region" description="Helical" evidence="7">
    <location>
        <begin position="139"/>
        <end position="160"/>
    </location>
</feature>
<keyword evidence="5 7" id="KW-1133">Transmembrane helix</keyword>
<keyword evidence="4 7" id="KW-0256">Endoplasmic reticulum</keyword>
<sequence>MPSPIEEWYMQIPICTRIYMTATVVLTLALQMEWTTPFQVFYSYDYAFSKGQYWRVVTTFLYMGKFSLEWLLNMYFIIQYCRDLEEGSFLNRPADFAWMLILMCATLLVVAPSMGYVYLGSLLVSSLTYMWSRFYSYLFINFMGLLTISAAYFPWVMLAFSSIVENRWPTGELAAIGVGHVFWFLSEEWPRRAESGGRHPLRAPKALCKLLHQDLDGDADIPIEMDAGDGHITALAESAARGAQTDYGAIPSRNTESSASSSVSKAQDELSDREDFEFGTRAASGSTATRFSEKPDSAQQRVPRTGEDSEYG</sequence>
<comment type="function">
    <text evidence="7">May be involved in the degradation of misfolded endoplasmic reticulum (ER) luminal proteins.</text>
</comment>
<keyword evidence="6 7" id="KW-0472">Membrane</keyword>
<protein>
    <recommendedName>
        <fullName evidence="7">Derlin</fullName>
    </recommendedName>
</protein>
<dbReference type="Proteomes" id="UP001150907">
    <property type="component" value="Unassembled WGS sequence"/>
</dbReference>
<evidence type="ECO:0000256" key="1">
    <source>
        <dbReference type="ARBA" id="ARBA00004477"/>
    </source>
</evidence>
<feature type="transmembrane region" description="Helical" evidence="7">
    <location>
        <begin position="96"/>
        <end position="119"/>
    </location>
</feature>
<name>A0A9W8EEU6_9FUNG</name>
<dbReference type="PANTHER" id="PTHR11009">
    <property type="entry name" value="DER1-LIKE PROTEIN, DERLIN"/>
    <property type="match status" value="1"/>
</dbReference>
<comment type="similarity">
    <text evidence="2 7">Belongs to the derlin family.</text>
</comment>
<dbReference type="GO" id="GO:0005789">
    <property type="term" value="C:endoplasmic reticulum membrane"/>
    <property type="evidence" value="ECO:0007669"/>
    <property type="project" value="UniProtKB-SubCell"/>
</dbReference>
<dbReference type="GO" id="GO:0006950">
    <property type="term" value="P:response to stress"/>
    <property type="evidence" value="ECO:0007669"/>
    <property type="project" value="UniProtKB-ARBA"/>
</dbReference>
<evidence type="ECO:0000256" key="7">
    <source>
        <dbReference type="RuleBase" id="RU363059"/>
    </source>
</evidence>
<evidence type="ECO:0000256" key="8">
    <source>
        <dbReference type="SAM" id="MobiDB-lite"/>
    </source>
</evidence>
<organism evidence="9 10">
    <name type="scientific">Coemansia thaxteri</name>
    <dbReference type="NCBI Taxonomy" id="2663907"/>
    <lineage>
        <taxon>Eukaryota</taxon>
        <taxon>Fungi</taxon>
        <taxon>Fungi incertae sedis</taxon>
        <taxon>Zoopagomycota</taxon>
        <taxon>Kickxellomycotina</taxon>
        <taxon>Kickxellomycetes</taxon>
        <taxon>Kickxellales</taxon>
        <taxon>Kickxellaceae</taxon>
        <taxon>Coemansia</taxon>
    </lineage>
</organism>
<keyword evidence="3 7" id="KW-0812">Transmembrane</keyword>
<comment type="subcellular location">
    <subcellularLocation>
        <location evidence="1 7">Endoplasmic reticulum membrane</location>
        <topology evidence="1 7">Multi-pass membrane protein</topology>
    </subcellularLocation>
</comment>
<dbReference type="OrthoDB" id="1716531at2759"/>
<reference evidence="9" key="1">
    <citation type="submission" date="2022-07" db="EMBL/GenBank/DDBJ databases">
        <title>Phylogenomic reconstructions and comparative analyses of Kickxellomycotina fungi.</title>
        <authorList>
            <person name="Reynolds N.K."/>
            <person name="Stajich J.E."/>
            <person name="Barry K."/>
            <person name="Grigoriev I.V."/>
            <person name="Crous P."/>
            <person name="Smith M.E."/>
        </authorList>
    </citation>
    <scope>NUCLEOTIDE SEQUENCE</scope>
    <source>
        <strain evidence="9">IMI 214461</strain>
    </source>
</reference>
<keyword evidence="10" id="KW-1185">Reference proteome</keyword>
<accession>A0A9W8EEU6</accession>
<evidence type="ECO:0000256" key="3">
    <source>
        <dbReference type="ARBA" id="ARBA00022692"/>
    </source>
</evidence>
<evidence type="ECO:0000256" key="5">
    <source>
        <dbReference type="ARBA" id="ARBA00022989"/>
    </source>
</evidence>
<evidence type="ECO:0000313" key="10">
    <source>
        <dbReference type="Proteomes" id="UP001150907"/>
    </source>
</evidence>
<evidence type="ECO:0000256" key="4">
    <source>
        <dbReference type="ARBA" id="ARBA00022824"/>
    </source>
</evidence>
<dbReference type="EMBL" id="JANBQF010000303">
    <property type="protein sequence ID" value="KAJ2002421.1"/>
    <property type="molecule type" value="Genomic_DNA"/>
</dbReference>